<gene>
    <name evidence="4" type="ORF">g.19513</name>
    <name evidence="3" type="ORF">g.19516</name>
</gene>
<dbReference type="Pfam" id="PF06602">
    <property type="entry name" value="Myotub-related"/>
    <property type="match status" value="1"/>
</dbReference>
<organism evidence="4">
    <name type="scientific">Graphocephala atropunctata</name>
    <dbReference type="NCBI Taxonomy" id="36148"/>
    <lineage>
        <taxon>Eukaryota</taxon>
        <taxon>Metazoa</taxon>
        <taxon>Ecdysozoa</taxon>
        <taxon>Arthropoda</taxon>
        <taxon>Hexapoda</taxon>
        <taxon>Insecta</taxon>
        <taxon>Pterygota</taxon>
        <taxon>Neoptera</taxon>
        <taxon>Paraneoptera</taxon>
        <taxon>Hemiptera</taxon>
        <taxon>Auchenorrhyncha</taxon>
        <taxon>Membracoidea</taxon>
        <taxon>Cicadellidae</taxon>
        <taxon>Cicadellinae</taxon>
        <taxon>Cicadellini</taxon>
        <taxon>Graphocephala</taxon>
    </lineage>
</organism>
<evidence type="ECO:0000256" key="1">
    <source>
        <dbReference type="ARBA" id="ARBA00007471"/>
    </source>
</evidence>
<evidence type="ECO:0000313" key="4">
    <source>
        <dbReference type="EMBL" id="JAT38441.1"/>
    </source>
</evidence>
<dbReference type="PROSITE" id="PS51339">
    <property type="entry name" value="PPASE_MYOTUBULARIN"/>
    <property type="match status" value="1"/>
</dbReference>
<dbReference type="PANTHER" id="PTHR10807:SF75">
    <property type="entry name" value="PHOSPHATIDYLINOSITOL-3-PHOSPHATE PHOSPHATASE"/>
    <property type="match status" value="1"/>
</dbReference>
<dbReference type="Gene3D" id="2.30.29.30">
    <property type="entry name" value="Pleckstrin-homology domain (PH domain)/Phosphotyrosine-binding domain (PTB)"/>
    <property type="match status" value="1"/>
</dbReference>
<dbReference type="SUPFAM" id="SSF52799">
    <property type="entry name" value="(Phosphotyrosine protein) phosphatases II"/>
    <property type="match status" value="1"/>
</dbReference>
<dbReference type="SUPFAM" id="SSF50729">
    <property type="entry name" value="PH domain-like"/>
    <property type="match status" value="1"/>
</dbReference>
<dbReference type="InterPro" id="IPR011993">
    <property type="entry name" value="PH-like_dom_sf"/>
</dbReference>
<dbReference type="EMBL" id="GEBQ01024804">
    <property type="protein sequence ID" value="JAT15173.1"/>
    <property type="molecule type" value="Transcribed_RNA"/>
</dbReference>
<feature type="domain" description="Myotubularin phosphatase" evidence="2">
    <location>
        <begin position="153"/>
        <end position="283"/>
    </location>
</feature>
<dbReference type="PANTHER" id="PTHR10807">
    <property type="entry name" value="MYOTUBULARIN-RELATED"/>
    <property type="match status" value="1"/>
</dbReference>
<feature type="non-terminal residue" evidence="4">
    <location>
        <position position="283"/>
    </location>
</feature>
<dbReference type="InterPro" id="IPR029021">
    <property type="entry name" value="Prot-tyrosine_phosphatase-like"/>
</dbReference>
<dbReference type="GO" id="GO:0010506">
    <property type="term" value="P:regulation of autophagy"/>
    <property type="evidence" value="ECO:0007669"/>
    <property type="project" value="TreeGrafter"/>
</dbReference>
<accession>A0A1B6MR82</accession>
<dbReference type="InterPro" id="IPR030564">
    <property type="entry name" value="Myotubularin"/>
</dbReference>
<evidence type="ECO:0000313" key="3">
    <source>
        <dbReference type="EMBL" id="JAT15173.1"/>
    </source>
</evidence>
<dbReference type="AlphaFoldDB" id="A0A1B6MR82"/>
<dbReference type="GO" id="GO:0004438">
    <property type="term" value="F:phosphatidylinositol-3-phosphate phosphatase activity"/>
    <property type="evidence" value="ECO:0007669"/>
    <property type="project" value="TreeGrafter"/>
</dbReference>
<evidence type="ECO:0000259" key="2">
    <source>
        <dbReference type="PROSITE" id="PS51339"/>
    </source>
</evidence>
<dbReference type="GO" id="GO:0052629">
    <property type="term" value="F:phosphatidylinositol-3,5-bisphosphate 3-phosphatase activity"/>
    <property type="evidence" value="ECO:0007669"/>
    <property type="project" value="TreeGrafter"/>
</dbReference>
<comment type="similarity">
    <text evidence="1">Belongs to the protein-tyrosine phosphatase family. Non-receptor class myotubularin subfamily.</text>
</comment>
<proteinExistence type="inferred from homology"/>
<dbReference type="InterPro" id="IPR010569">
    <property type="entry name" value="Myotubularin-like_Pase_dom"/>
</dbReference>
<dbReference type="GO" id="GO:0019903">
    <property type="term" value="F:protein phosphatase binding"/>
    <property type="evidence" value="ECO:0007669"/>
    <property type="project" value="TreeGrafter"/>
</dbReference>
<protein>
    <recommendedName>
        <fullName evidence="2">Myotubularin phosphatase domain-containing protein</fullName>
    </recommendedName>
</protein>
<dbReference type="EMBL" id="GEBQ01001536">
    <property type="protein sequence ID" value="JAT38441.1"/>
    <property type="molecule type" value="Transcribed_RNA"/>
</dbReference>
<sequence>MEESEVQSLQHISPCELYPKAQTVTQEEGLTVPFTPLCGEYVAFLGRTTTGILALSNYRLYHQIPEHNTCHNIPLGLVEQVEVRDILYVQISCKDATLCRLAFSTSEECMEWMRRLLKATSPIKNMDYLFAFALYAWAQEEGSEELLSRLSNTTTVDFFNSEVERLQFDVSKGGPWRVSLANKDYRLCGSYPQRLLVPAGIPDQQLDAASKFRSSRRVPAVVWRHRGNGAVIARCSQPEVGWLGWRSSDDEALINAILNACSPDPEKRKKLLIMDARSYTTAV</sequence>
<dbReference type="GO" id="GO:0005737">
    <property type="term" value="C:cytoplasm"/>
    <property type="evidence" value="ECO:0007669"/>
    <property type="project" value="TreeGrafter"/>
</dbReference>
<dbReference type="GO" id="GO:0016020">
    <property type="term" value="C:membrane"/>
    <property type="evidence" value="ECO:0007669"/>
    <property type="project" value="TreeGrafter"/>
</dbReference>
<reference evidence="4" key="1">
    <citation type="submission" date="2015-11" db="EMBL/GenBank/DDBJ databases">
        <title>De novo transcriptome assembly of four potential Pierce s Disease insect vectors from Arizona vineyards.</title>
        <authorList>
            <person name="Tassone E.E."/>
        </authorList>
    </citation>
    <scope>NUCLEOTIDE SEQUENCE</scope>
</reference>
<name>A0A1B6MR82_9HEMI</name>
<dbReference type="GO" id="GO:0046856">
    <property type="term" value="P:phosphatidylinositol dephosphorylation"/>
    <property type="evidence" value="ECO:0007669"/>
    <property type="project" value="TreeGrafter"/>
</dbReference>